<dbReference type="EMBL" id="CADCWK010000231">
    <property type="protein sequence ID" value="CAA9566224.1"/>
    <property type="molecule type" value="Genomic_DNA"/>
</dbReference>
<gene>
    <name evidence="2" type="ORF">AVDCRST_MAG33-2084</name>
</gene>
<proteinExistence type="predicted"/>
<evidence type="ECO:0000256" key="1">
    <source>
        <dbReference type="SAM" id="MobiDB-lite"/>
    </source>
</evidence>
<organism evidence="2">
    <name type="scientific">uncultured Thermomicrobiales bacterium</name>
    <dbReference type="NCBI Taxonomy" id="1645740"/>
    <lineage>
        <taxon>Bacteria</taxon>
        <taxon>Pseudomonadati</taxon>
        <taxon>Thermomicrobiota</taxon>
        <taxon>Thermomicrobia</taxon>
        <taxon>Thermomicrobiales</taxon>
        <taxon>environmental samples</taxon>
    </lineage>
</organism>
<dbReference type="AlphaFoldDB" id="A0A6J4V5V7"/>
<accession>A0A6J4V5V7</accession>
<evidence type="ECO:0000313" key="2">
    <source>
        <dbReference type="EMBL" id="CAA9566224.1"/>
    </source>
</evidence>
<protein>
    <submittedName>
        <fullName evidence="2">Uncharacterized protein</fullName>
    </submittedName>
</protein>
<name>A0A6J4V5V7_9BACT</name>
<reference evidence="2" key="1">
    <citation type="submission" date="2020-02" db="EMBL/GenBank/DDBJ databases">
        <authorList>
            <person name="Meier V. D."/>
        </authorList>
    </citation>
    <scope>NUCLEOTIDE SEQUENCE</scope>
    <source>
        <strain evidence="2">AVDCRST_MAG33</strain>
    </source>
</reference>
<sequence>MFDRARSRVVGSRVRQTHRPAPDHRLTGAGGGSRIASPWQAGRPDRIRGASMRRLAGDRIGYRGGPDVGHAFAPRAGRHGSRPG</sequence>
<feature type="region of interest" description="Disordered" evidence="1">
    <location>
        <begin position="1"/>
        <end position="84"/>
    </location>
</feature>